<organism evidence="1 2">
    <name type="scientific">Muribaculum intestinale</name>
    <dbReference type="NCBI Taxonomy" id="1796646"/>
    <lineage>
        <taxon>Bacteria</taxon>
        <taxon>Pseudomonadati</taxon>
        <taxon>Bacteroidota</taxon>
        <taxon>Bacteroidia</taxon>
        <taxon>Bacteroidales</taxon>
        <taxon>Muribaculaceae</taxon>
        <taxon>Muribaculum</taxon>
    </lineage>
</organism>
<reference evidence="1 2" key="1">
    <citation type="submission" date="2019-04" db="EMBL/GenBank/DDBJ databases">
        <title>Microbes associate with the intestines of laboratory mice.</title>
        <authorList>
            <person name="Navarre W."/>
            <person name="Wong E."/>
            <person name="Huang K."/>
            <person name="Tropini C."/>
            <person name="Ng K."/>
            <person name="Yu B."/>
        </authorList>
    </citation>
    <scope>NUCLEOTIDE SEQUENCE [LARGE SCALE GENOMIC DNA]</scope>
    <source>
        <strain evidence="1 2">NM06_A21</strain>
    </source>
</reference>
<evidence type="ECO:0000313" key="2">
    <source>
        <dbReference type="Proteomes" id="UP000306630"/>
    </source>
</evidence>
<dbReference type="AlphaFoldDB" id="A0A4S2FXX9"/>
<protein>
    <submittedName>
        <fullName evidence="1">Uncharacterized protein</fullName>
    </submittedName>
</protein>
<sequence>MEITPKIRFVSGRFDTKDVRLVCVPSDNHGEVSLCVNEPGCGWNIPIGEIKLYSSGRYVDFKATLEDATKFGEEICRRFNEFPQDKKL</sequence>
<accession>A0A4S2FXX9</accession>
<comment type="caution">
    <text evidence="1">The sequence shown here is derived from an EMBL/GenBank/DDBJ whole genome shotgun (WGS) entry which is preliminary data.</text>
</comment>
<dbReference type="EMBL" id="SRYD01000024">
    <property type="protein sequence ID" value="TGY74198.1"/>
    <property type="molecule type" value="Genomic_DNA"/>
</dbReference>
<name>A0A4S2FXX9_9BACT</name>
<proteinExistence type="predicted"/>
<gene>
    <name evidence="1" type="ORF">E5333_07165</name>
</gene>
<evidence type="ECO:0000313" key="1">
    <source>
        <dbReference type="EMBL" id="TGY74198.1"/>
    </source>
</evidence>
<dbReference type="RefSeq" id="WP_128713544.1">
    <property type="nucleotide sequence ID" value="NZ_SRYD01000024.1"/>
</dbReference>
<dbReference type="Proteomes" id="UP000306630">
    <property type="component" value="Unassembled WGS sequence"/>
</dbReference>